<accession>A0A0L0CPJ0</accession>
<gene>
    <name evidence="1" type="ORF">FF38_10653</name>
</gene>
<name>A0A0L0CPJ0_LUCCU</name>
<comment type="caution">
    <text evidence="1">The sequence shown here is derived from an EMBL/GenBank/DDBJ whole genome shotgun (WGS) entry which is preliminary data.</text>
</comment>
<organism evidence="1 2">
    <name type="scientific">Lucilia cuprina</name>
    <name type="common">Green bottle fly</name>
    <name type="synonym">Australian sheep blowfly</name>
    <dbReference type="NCBI Taxonomy" id="7375"/>
    <lineage>
        <taxon>Eukaryota</taxon>
        <taxon>Metazoa</taxon>
        <taxon>Ecdysozoa</taxon>
        <taxon>Arthropoda</taxon>
        <taxon>Hexapoda</taxon>
        <taxon>Insecta</taxon>
        <taxon>Pterygota</taxon>
        <taxon>Neoptera</taxon>
        <taxon>Endopterygota</taxon>
        <taxon>Diptera</taxon>
        <taxon>Brachycera</taxon>
        <taxon>Muscomorpha</taxon>
        <taxon>Oestroidea</taxon>
        <taxon>Calliphoridae</taxon>
        <taxon>Luciliinae</taxon>
        <taxon>Lucilia</taxon>
    </lineage>
</organism>
<evidence type="ECO:0000313" key="1">
    <source>
        <dbReference type="EMBL" id="KNC34270.1"/>
    </source>
</evidence>
<reference evidence="1 2" key="1">
    <citation type="journal article" date="2015" name="Nat. Commun.">
        <title>Lucilia cuprina genome unlocks parasitic fly biology to underpin future interventions.</title>
        <authorList>
            <person name="Anstead C.A."/>
            <person name="Korhonen P.K."/>
            <person name="Young N.D."/>
            <person name="Hall R.S."/>
            <person name="Jex A.R."/>
            <person name="Murali S.C."/>
            <person name="Hughes D.S."/>
            <person name="Lee S.F."/>
            <person name="Perry T."/>
            <person name="Stroehlein A.J."/>
            <person name="Ansell B.R."/>
            <person name="Breugelmans B."/>
            <person name="Hofmann A."/>
            <person name="Qu J."/>
            <person name="Dugan S."/>
            <person name="Lee S.L."/>
            <person name="Chao H."/>
            <person name="Dinh H."/>
            <person name="Han Y."/>
            <person name="Doddapaneni H.V."/>
            <person name="Worley K.C."/>
            <person name="Muzny D.M."/>
            <person name="Ioannidis P."/>
            <person name="Waterhouse R.M."/>
            <person name="Zdobnov E.M."/>
            <person name="James P.J."/>
            <person name="Bagnall N.H."/>
            <person name="Kotze A.C."/>
            <person name="Gibbs R.A."/>
            <person name="Richards S."/>
            <person name="Batterham P."/>
            <person name="Gasser R.B."/>
        </authorList>
    </citation>
    <scope>NUCLEOTIDE SEQUENCE [LARGE SCALE GENOMIC DNA]</scope>
    <source>
        <strain evidence="1 2">LS</strain>
        <tissue evidence="1">Full body</tissue>
    </source>
</reference>
<dbReference type="AlphaFoldDB" id="A0A0L0CPJ0"/>
<proteinExistence type="predicted"/>
<dbReference type="Proteomes" id="UP000037069">
    <property type="component" value="Unassembled WGS sequence"/>
</dbReference>
<dbReference type="EMBL" id="JRES01000082">
    <property type="protein sequence ID" value="KNC34270.1"/>
    <property type="molecule type" value="Genomic_DNA"/>
</dbReference>
<sequence length="119" mass="13286">MMIGSRILFKTRKLCRCTTPFSINQMSTELSVNILDWSAMWRVFTLGGTIGIRRSCITEEWIHEWVAPVSSSISRDIGKGFLFKDPSPLLLSTDLLGCFRSTSAAVNCHHPTLPTVPAK</sequence>
<evidence type="ECO:0000313" key="2">
    <source>
        <dbReference type="Proteomes" id="UP000037069"/>
    </source>
</evidence>
<protein>
    <submittedName>
        <fullName evidence="1">Uncharacterized protein</fullName>
    </submittedName>
</protein>
<keyword evidence="2" id="KW-1185">Reference proteome</keyword>